<proteinExistence type="predicted"/>
<name>A0A382VIH4_9ZZZZ</name>
<organism evidence="1">
    <name type="scientific">marine metagenome</name>
    <dbReference type="NCBI Taxonomy" id="408172"/>
    <lineage>
        <taxon>unclassified sequences</taxon>
        <taxon>metagenomes</taxon>
        <taxon>ecological metagenomes</taxon>
    </lineage>
</organism>
<dbReference type="AlphaFoldDB" id="A0A382VIH4"/>
<reference evidence="1" key="1">
    <citation type="submission" date="2018-05" db="EMBL/GenBank/DDBJ databases">
        <authorList>
            <person name="Lanie J.A."/>
            <person name="Ng W.-L."/>
            <person name="Kazmierczak K.M."/>
            <person name="Andrzejewski T.M."/>
            <person name="Davidsen T.M."/>
            <person name="Wayne K.J."/>
            <person name="Tettelin H."/>
            <person name="Glass J.I."/>
            <person name="Rusch D."/>
            <person name="Podicherti R."/>
            <person name="Tsui H.-C.T."/>
            <person name="Winkler M.E."/>
        </authorList>
    </citation>
    <scope>NUCLEOTIDE SEQUENCE</scope>
</reference>
<sequence>MDNLFIPIDVPELDINAQIISDFTPTRSWVRNTTNEDDQLGNLWEIEEVTKITDQAMDENINLKDTHQGLQDWILANLPLTSIVQLYIIKSVQDAPMHMDNTYTSMGEGPENMPSYDSLICSEAYQTHRLSNEPTGYRILISGNKGQKRKDRGIGNEGRDTGFKCMDPDTLETQWATIPADTDVYLIRNYDVLHGVDLEEDETRITAFVSGWLDEAAHAD</sequence>
<feature type="non-terminal residue" evidence="1">
    <location>
        <position position="220"/>
    </location>
</feature>
<protein>
    <recommendedName>
        <fullName evidence="2">Prolyl 4-hydroxylase alpha subunit Fe(2+) 2OG dioxygenase domain-containing protein</fullName>
    </recommendedName>
</protein>
<accession>A0A382VIH4</accession>
<evidence type="ECO:0008006" key="2">
    <source>
        <dbReference type="Google" id="ProtNLM"/>
    </source>
</evidence>
<dbReference type="EMBL" id="UINC01152204">
    <property type="protein sequence ID" value="SVD46264.1"/>
    <property type="molecule type" value="Genomic_DNA"/>
</dbReference>
<gene>
    <name evidence="1" type="ORF">METZ01_LOCUS399118</name>
</gene>
<evidence type="ECO:0000313" key="1">
    <source>
        <dbReference type="EMBL" id="SVD46264.1"/>
    </source>
</evidence>